<evidence type="ECO:0000256" key="7">
    <source>
        <dbReference type="ARBA" id="ARBA00022771"/>
    </source>
</evidence>
<dbReference type="Pfam" id="PF05206">
    <property type="entry name" value="TRM13"/>
    <property type="match status" value="2"/>
</dbReference>
<keyword evidence="8 12" id="KW-0862">Zinc</keyword>
<dbReference type="Pfam" id="PF11722">
    <property type="entry name" value="zf-TRM13_CCCH"/>
    <property type="match status" value="1"/>
</dbReference>
<dbReference type="InterPro" id="IPR022776">
    <property type="entry name" value="TRM13/UPF0224_CHHC_Znf_dom"/>
</dbReference>
<dbReference type="PANTHER" id="PTHR12998:SF0">
    <property type="entry name" value="TRNA:M(4)X MODIFICATION ENZYME TRM13 HOMOLOG"/>
    <property type="match status" value="1"/>
</dbReference>
<accession>A0A0N4YBQ0</accession>
<evidence type="ECO:0000313" key="14">
    <source>
        <dbReference type="EMBL" id="VDL77499.1"/>
    </source>
</evidence>
<evidence type="ECO:0000256" key="9">
    <source>
        <dbReference type="ARBA" id="ARBA00048165"/>
    </source>
</evidence>
<keyword evidence="7 12" id="KW-0863">Zinc-finger</keyword>
<keyword evidence="2 12" id="KW-0489">Methyltransferase</keyword>
<feature type="domain" description="CHHC U11-48K-type" evidence="13">
    <location>
        <begin position="42"/>
        <end position="69"/>
    </location>
</feature>
<proteinExistence type="inferred from homology"/>
<dbReference type="PANTHER" id="PTHR12998">
    <property type="entry name" value="TRNA:M(4)X MODIFICATION ENZYME TRM13 HOMOLOG"/>
    <property type="match status" value="1"/>
</dbReference>
<dbReference type="Proteomes" id="UP000271162">
    <property type="component" value="Unassembled WGS sequence"/>
</dbReference>
<dbReference type="InterPro" id="IPR021721">
    <property type="entry name" value="Znf_CCCH-type_TRM13"/>
</dbReference>
<dbReference type="GO" id="GO:0106050">
    <property type="term" value="F:tRNA 2'-O-methyltransferase activity"/>
    <property type="evidence" value="ECO:0007669"/>
    <property type="project" value="UniProtKB-UniRule"/>
</dbReference>
<dbReference type="InterPro" id="IPR029063">
    <property type="entry name" value="SAM-dependent_MTases_sf"/>
</dbReference>
<evidence type="ECO:0000256" key="12">
    <source>
        <dbReference type="RuleBase" id="RU367103"/>
    </source>
</evidence>
<evidence type="ECO:0000313" key="16">
    <source>
        <dbReference type="WBParaSite" id="NBR_0001390901-mRNA-1"/>
    </source>
</evidence>
<dbReference type="PROSITE" id="PS51800">
    <property type="entry name" value="ZF_CHHC_U11_48K"/>
    <property type="match status" value="1"/>
</dbReference>
<protein>
    <recommendedName>
        <fullName evidence="12">tRNA:m(4)X modification enzyme TRM13</fullName>
        <ecNumber evidence="12">2.1.1.225</ecNumber>
    </recommendedName>
</protein>
<reference evidence="14 15" key="2">
    <citation type="submission" date="2018-11" db="EMBL/GenBank/DDBJ databases">
        <authorList>
            <consortium name="Pathogen Informatics"/>
        </authorList>
    </citation>
    <scope>NUCLEOTIDE SEQUENCE [LARGE SCALE GENOMIC DNA]</scope>
</reference>
<dbReference type="OMA" id="CSIEHVD"/>
<dbReference type="EC" id="2.1.1.225" evidence="12"/>
<comment type="catalytic activity">
    <reaction evidence="9 12">
        <text>cytidine(4) in tRNA(Pro) + S-adenosyl-L-methionine = 2'-O-methylcytidine(4) in tRNA(Pro) + S-adenosyl-L-homocysteine + H(+)</text>
        <dbReference type="Rhea" id="RHEA:32767"/>
        <dbReference type="Rhea" id="RHEA-COMP:10397"/>
        <dbReference type="Rhea" id="RHEA-COMP:10398"/>
        <dbReference type="ChEBI" id="CHEBI:15378"/>
        <dbReference type="ChEBI" id="CHEBI:57856"/>
        <dbReference type="ChEBI" id="CHEBI:59789"/>
        <dbReference type="ChEBI" id="CHEBI:74495"/>
        <dbReference type="ChEBI" id="CHEBI:82748"/>
        <dbReference type="EC" id="2.1.1.225"/>
    </reaction>
</comment>
<keyword evidence="3 12" id="KW-0808">Transferase</keyword>
<dbReference type="GO" id="GO:0008270">
    <property type="term" value="F:zinc ion binding"/>
    <property type="evidence" value="ECO:0007669"/>
    <property type="project" value="UniProtKB-KW"/>
</dbReference>
<evidence type="ECO:0000256" key="3">
    <source>
        <dbReference type="ARBA" id="ARBA00022679"/>
    </source>
</evidence>
<evidence type="ECO:0000256" key="11">
    <source>
        <dbReference type="ARBA" id="ARBA00049393"/>
    </source>
</evidence>
<evidence type="ECO:0000256" key="2">
    <source>
        <dbReference type="ARBA" id="ARBA00022603"/>
    </source>
</evidence>
<dbReference type="Pfam" id="PF05253">
    <property type="entry name" value="zf-U11-48K"/>
    <property type="match status" value="1"/>
</dbReference>
<dbReference type="GO" id="GO:0030488">
    <property type="term" value="P:tRNA methylation"/>
    <property type="evidence" value="ECO:0007669"/>
    <property type="project" value="InterPro"/>
</dbReference>
<dbReference type="STRING" id="27835.A0A0N4YBQ0"/>
<reference evidence="16" key="1">
    <citation type="submission" date="2017-02" db="UniProtKB">
        <authorList>
            <consortium name="WormBaseParasite"/>
        </authorList>
    </citation>
    <scope>IDENTIFICATION</scope>
</reference>
<comment type="catalytic activity">
    <reaction evidence="11 12">
        <text>adenosine(4) in tRNA(His) + S-adenosyl-L-methionine = 2'-O-methyladenosine(4) in tRNA(His) + S-adenosyl-L-homocysteine + H(+)</text>
        <dbReference type="Rhea" id="RHEA:43196"/>
        <dbReference type="Rhea" id="RHEA-COMP:10401"/>
        <dbReference type="Rhea" id="RHEA-COMP:10402"/>
        <dbReference type="ChEBI" id="CHEBI:15378"/>
        <dbReference type="ChEBI" id="CHEBI:57856"/>
        <dbReference type="ChEBI" id="CHEBI:59789"/>
        <dbReference type="ChEBI" id="CHEBI:74411"/>
        <dbReference type="ChEBI" id="CHEBI:74477"/>
        <dbReference type="EC" id="2.1.1.225"/>
    </reaction>
</comment>
<name>A0A0N4YBQ0_NIPBR</name>
<dbReference type="EMBL" id="UYSL01021182">
    <property type="protein sequence ID" value="VDL77499.1"/>
    <property type="molecule type" value="Genomic_DNA"/>
</dbReference>
<evidence type="ECO:0000256" key="8">
    <source>
        <dbReference type="ARBA" id="ARBA00022833"/>
    </source>
</evidence>
<evidence type="ECO:0000256" key="6">
    <source>
        <dbReference type="ARBA" id="ARBA00022723"/>
    </source>
</evidence>
<evidence type="ECO:0000259" key="13">
    <source>
        <dbReference type="PROSITE" id="PS51800"/>
    </source>
</evidence>
<dbReference type="InterPro" id="IPR007871">
    <property type="entry name" value="Methyltransferase_TRM13"/>
</dbReference>
<dbReference type="InterPro" id="IPR039044">
    <property type="entry name" value="Trm13"/>
</dbReference>
<evidence type="ECO:0000256" key="10">
    <source>
        <dbReference type="ARBA" id="ARBA00048635"/>
    </source>
</evidence>
<comment type="catalytic activity">
    <reaction evidence="10 12">
        <text>cytidine(4) in tRNA(Gly)(GCC) + S-adenosyl-L-methionine = 2'-O-methylcytidine(4) in tRNA(Gly)(GCC) + S-adenosyl-L-homocysteine + H(+)</text>
        <dbReference type="Rhea" id="RHEA:43192"/>
        <dbReference type="Rhea" id="RHEA-COMP:10399"/>
        <dbReference type="Rhea" id="RHEA-COMP:10400"/>
        <dbReference type="ChEBI" id="CHEBI:15378"/>
        <dbReference type="ChEBI" id="CHEBI:57856"/>
        <dbReference type="ChEBI" id="CHEBI:59789"/>
        <dbReference type="ChEBI" id="CHEBI:74495"/>
        <dbReference type="ChEBI" id="CHEBI:82748"/>
        <dbReference type="EC" id="2.1.1.225"/>
    </reaction>
</comment>
<dbReference type="AlphaFoldDB" id="A0A0N4YBQ0"/>
<dbReference type="SUPFAM" id="SSF53335">
    <property type="entry name" value="S-adenosyl-L-methionine-dependent methyltransferases"/>
    <property type="match status" value="1"/>
</dbReference>
<gene>
    <name evidence="14" type="ORF">NBR_LOCUS13910</name>
</gene>
<sequence>MSDLIRCAYVIPKKGRKCRMLVRTGQQYCGEHAVFAEDNQDRIQCPIDPKHTVDRKSLEQHLLRCNSRVVEAEYIKKDANALVGETKFTDKIDRRATEEEIFAALEKMKSCYVAVKDKLLSKQDHCQEVDAFLEQATTLSESKRKHLIQLSSIIGHLESAKLLRSDPSACILELGAGKAQLAYWMTKRAPLAKFLLIDRSGSRNKYDNRALKEDPSLDITRLRCSIEHVDLSELAMLKEDPSLDITRLRCSIEHVDLSELAMLKDVSSVCAVCKHFCGSATDAGIRCLSNGMENGLVLDGFVLVPCCHHKSRYSEVNFAS</sequence>
<evidence type="ECO:0000256" key="4">
    <source>
        <dbReference type="ARBA" id="ARBA00022691"/>
    </source>
</evidence>
<evidence type="ECO:0000313" key="15">
    <source>
        <dbReference type="Proteomes" id="UP000271162"/>
    </source>
</evidence>
<evidence type="ECO:0000256" key="5">
    <source>
        <dbReference type="ARBA" id="ARBA00022694"/>
    </source>
</evidence>
<comment type="function">
    <text evidence="12">tRNA methylase which 2'-O-methylates cytidine(4) in tRNA(Pro) and tRNA(Gly)(GCC), and adenosine(4) in tRNA(His).</text>
</comment>
<keyword evidence="15" id="KW-1185">Reference proteome</keyword>
<comment type="similarity">
    <text evidence="1 12">Belongs to the methyltransferase TRM13 family.</text>
</comment>
<evidence type="ECO:0000256" key="1">
    <source>
        <dbReference type="ARBA" id="ARBA00005265"/>
    </source>
</evidence>
<dbReference type="WBParaSite" id="NBR_0001390901-mRNA-1">
    <property type="protein sequence ID" value="NBR_0001390901-mRNA-1"/>
    <property type="gene ID" value="NBR_0001390901"/>
</dbReference>
<keyword evidence="6 12" id="KW-0479">Metal-binding</keyword>
<keyword evidence="4 12" id="KW-0949">S-adenosyl-L-methionine</keyword>
<keyword evidence="5 12" id="KW-0819">tRNA processing</keyword>
<organism evidence="16">
    <name type="scientific">Nippostrongylus brasiliensis</name>
    <name type="common">Rat hookworm</name>
    <dbReference type="NCBI Taxonomy" id="27835"/>
    <lineage>
        <taxon>Eukaryota</taxon>
        <taxon>Metazoa</taxon>
        <taxon>Ecdysozoa</taxon>
        <taxon>Nematoda</taxon>
        <taxon>Chromadorea</taxon>
        <taxon>Rhabditida</taxon>
        <taxon>Rhabditina</taxon>
        <taxon>Rhabditomorpha</taxon>
        <taxon>Strongyloidea</taxon>
        <taxon>Heligmosomidae</taxon>
        <taxon>Nippostrongylus</taxon>
    </lineage>
</organism>